<organism evidence="1 2">
    <name type="scientific">Bacteroides graminisolvens DSM 19988 = JCM 15093</name>
    <dbReference type="NCBI Taxonomy" id="1121097"/>
    <lineage>
        <taxon>Bacteria</taxon>
        <taxon>Pseudomonadati</taxon>
        <taxon>Bacteroidota</taxon>
        <taxon>Bacteroidia</taxon>
        <taxon>Bacteroidales</taxon>
        <taxon>Bacteroidaceae</taxon>
        <taxon>Bacteroides</taxon>
    </lineage>
</organism>
<comment type="caution">
    <text evidence="1">The sequence shown here is derived from an EMBL/GenBank/DDBJ whole genome shotgun (WGS) entry which is preliminary data.</text>
</comment>
<evidence type="ECO:0000313" key="2">
    <source>
        <dbReference type="Proteomes" id="UP000027601"/>
    </source>
</evidence>
<dbReference type="Proteomes" id="UP000027601">
    <property type="component" value="Unassembled WGS sequence"/>
</dbReference>
<proteinExistence type="predicted"/>
<dbReference type="eggNOG" id="COG3209">
    <property type="taxonomic scope" value="Bacteria"/>
</dbReference>
<dbReference type="AlphaFoldDB" id="A0A069D765"/>
<gene>
    <name evidence="1" type="ORF">JCM15093_3466</name>
</gene>
<protein>
    <submittedName>
        <fullName evidence="1">Uncharacterized protein</fullName>
    </submittedName>
</protein>
<reference evidence="1 2" key="1">
    <citation type="journal article" date="2015" name="Microbes Environ.">
        <title>Distribution and evolution of nitrogen fixation genes in the phylum bacteroidetes.</title>
        <authorList>
            <person name="Inoue J."/>
            <person name="Oshima K."/>
            <person name="Suda W."/>
            <person name="Sakamoto M."/>
            <person name="Iino T."/>
            <person name="Noda S."/>
            <person name="Hongoh Y."/>
            <person name="Hattori M."/>
            <person name="Ohkuma M."/>
        </authorList>
    </citation>
    <scope>NUCLEOTIDE SEQUENCE [LARGE SCALE GENOMIC DNA]</scope>
    <source>
        <strain evidence="1 2">JCM 15093</strain>
    </source>
</reference>
<dbReference type="STRING" id="1121097.GCA_000428125_02501"/>
<keyword evidence="2" id="KW-1185">Reference proteome</keyword>
<dbReference type="RefSeq" id="WP_024997674.1">
    <property type="nucleotide sequence ID" value="NZ_BAJS01000040.1"/>
</dbReference>
<name>A0A069D765_9BACE</name>
<dbReference type="OrthoDB" id="997343at2"/>
<dbReference type="Gene3D" id="2.180.10.10">
    <property type="entry name" value="RHS repeat-associated core"/>
    <property type="match status" value="1"/>
</dbReference>
<evidence type="ECO:0000313" key="1">
    <source>
        <dbReference type="EMBL" id="GAK38151.1"/>
    </source>
</evidence>
<accession>A0A069D765</accession>
<dbReference type="EMBL" id="BAJS01000040">
    <property type="protein sequence ID" value="GAK38151.1"/>
    <property type="molecule type" value="Genomic_DNA"/>
</dbReference>
<sequence length="116" mass="13022">MIYESANGTGAPLKRILVDDGYIGGDAYYFYLTDHLGKNHVITSASGSIVLSNHYYPFGMPFAEGITASQQPYKYNDSTKDFSITFNLDRFDKITGIQHKKSNELIKQFIKINLNG</sequence>